<comment type="subcellular location">
    <subcellularLocation>
        <location evidence="2">Membrane</location>
        <topology evidence="2">Single-pass membrane protein</topology>
    </subcellularLocation>
</comment>
<feature type="compositionally biased region" description="Polar residues" evidence="15">
    <location>
        <begin position="196"/>
        <end position="216"/>
    </location>
</feature>
<dbReference type="PROSITE" id="PS50089">
    <property type="entry name" value="ZF_RING_2"/>
    <property type="match status" value="1"/>
</dbReference>
<dbReference type="InterPro" id="IPR001841">
    <property type="entry name" value="Znf_RING"/>
</dbReference>
<gene>
    <name evidence="18" type="ordered locus">AALP_Aa2g155300</name>
</gene>
<evidence type="ECO:0000256" key="7">
    <source>
        <dbReference type="ARBA" id="ARBA00022723"/>
    </source>
</evidence>
<dbReference type="EC" id="2.3.2.27" evidence="4"/>
<evidence type="ECO:0000256" key="12">
    <source>
        <dbReference type="ARBA" id="ARBA00023136"/>
    </source>
</evidence>
<keyword evidence="11 16" id="KW-1133">Transmembrane helix</keyword>
<dbReference type="OrthoDB" id="8062037at2759"/>
<evidence type="ECO:0000313" key="18">
    <source>
        <dbReference type="EMBL" id="KFK41652.1"/>
    </source>
</evidence>
<evidence type="ECO:0000256" key="8">
    <source>
        <dbReference type="ARBA" id="ARBA00022771"/>
    </source>
</evidence>
<protein>
    <recommendedName>
        <fullName evidence="4">RING-type E3 ubiquitin transferase</fullName>
        <ecNumber evidence="4">2.3.2.27</ecNumber>
    </recommendedName>
</protein>
<evidence type="ECO:0000256" key="9">
    <source>
        <dbReference type="ARBA" id="ARBA00022786"/>
    </source>
</evidence>
<keyword evidence="12 16" id="KW-0472">Membrane</keyword>
<keyword evidence="7" id="KW-0479">Metal-binding</keyword>
<dbReference type="eggNOG" id="KOG0800">
    <property type="taxonomic scope" value="Eukaryota"/>
</dbReference>
<feature type="region of interest" description="Disordered" evidence="15">
    <location>
        <begin position="188"/>
        <end position="217"/>
    </location>
</feature>
<accession>A0A087HHQ0</accession>
<evidence type="ECO:0000256" key="16">
    <source>
        <dbReference type="SAM" id="Phobius"/>
    </source>
</evidence>
<dbReference type="InterPro" id="IPR013083">
    <property type="entry name" value="Znf_RING/FYVE/PHD"/>
</dbReference>
<evidence type="ECO:0000256" key="14">
    <source>
        <dbReference type="PROSITE-ProRule" id="PRU00175"/>
    </source>
</evidence>
<dbReference type="GO" id="GO:0016020">
    <property type="term" value="C:membrane"/>
    <property type="evidence" value="ECO:0007669"/>
    <property type="project" value="UniProtKB-SubCell"/>
</dbReference>
<keyword evidence="19" id="KW-1185">Reference proteome</keyword>
<dbReference type="UniPathway" id="UPA00143"/>
<reference evidence="19" key="1">
    <citation type="journal article" date="2015" name="Nat. Plants">
        <title>Genome expansion of Arabis alpina linked with retrotransposition and reduced symmetric DNA methylation.</title>
        <authorList>
            <person name="Willing E.M."/>
            <person name="Rawat V."/>
            <person name="Mandakova T."/>
            <person name="Maumus F."/>
            <person name="James G.V."/>
            <person name="Nordstroem K.J."/>
            <person name="Becker C."/>
            <person name="Warthmann N."/>
            <person name="Chica C."/>
            <person name="Szarzynska B."/>
            <person name="Zytnicki M."/>
            <person name="Albani M.C."/>
            <person name="Kiefer C."/>
            <person name="Bergonzi S."/>
            <person name="Castaings L."/>
            <person name="Mateos J.L."/>
            <person name="Berns M.C."/>
            <person name="Bujdoso N."/>
            <person name="Piofczyk T."/>
            <person name="de Lorenzo L."/>
            <person name="Barrero-Sicilia C."/>
            <person name="Mateos I."/>
            <person name="Piednoel M."/>
            <person name="Hagmann J."/>
            <person name="Chen-Min-Tao R."/>
            <person name="Iglesias-Fernandez R."/>
            <person name="Schuster S.C."/>
            <person name="Alonso-Blanco C."/>
            <person name="Roudier F."/>
            <person name="Carbonero P."/>
            <person name="Paz-Ares J."/>
            <person name="Davis S.J."/>
            <person name="Pecinka A."/>
            <person name="Quesneville H."/>
            <person name="Colot V."/>
            <person name="Lysak M.A."/>
            <person name="Weigel D."/>
            <person name="Coupland G."/>
            <person name="Schneeberger K."/>
        </authorList>
    </citation>
    <scope>NUCLEOTIDE SEQUENCE [LARGE SCALE GENOMIC DNA]</scope>
    <source>
        <strain evidence="19">cv. Pajares</strain>
    </source>
</reference>
<evidence type="ECO:0000256" key="2">
    <source>
        <dbReference type="ARBA" id="ARBA00004167"/>
    </source>
</evidence>
<evidence type="ECO:0000256" key="4">
    <source>
        <dbReference type="ARBA" id="ARBA00012483"/>
    </source>
</evidence>
<dbReference type="Pfam" id="PF13639">
    <property type="entry name" value="zf-RING_2"/>
    <property type="match status" value="1"/>
</dbReference>
<evidence type="ECO:0000256" key="5">
    <source>
        <dbReference type="ARBA" id="ARBA00022679"/>
    </source>
</evidence>
<evidence type="ECO:0000256" key="3">
    <source>
        <dbReference type="ARBA" id="ARBA00004906"/>
    </source>
</evidence>
<evidence type="ECO:0000259" key="17">
    <source>
        <dbReference type="PROSITE" id="PS50089"/>
    </source>
</evidence>
<feature type="transmembrane region" description="Helical" evidence="16">
    <location>
        <begin position="26"/>
        <end position="48"/>
    </location>
</feature>
<keyword evidence="8 14" id="KW-0863">Zinc-finger</keyword>
<dbReference type="FunFam" id="3.30.40.10:FF:000475">
    <property type="entry name" value="RING-H2 finger protein ATL3"/>
    <property type="match status" value="1"/>
</dbReference>
<evidence type="ECO:0000256" key="11">
    <source>
        <dbReference type="ARBA" id="ARBA00022989"/>
    </source>
</evidence>
<comment type="similarity">
    <text evidence="13">Belongs to the RING-type zinc finger family. ATL subfamily.</text>
</comment>
<dbReference type="CDD" id="cd16461">
    <property type="entry name" value="RING-H2_EL5-like"/>
    <property type="match status" value="1"/>
</dbReference>
<dbReference type="Gene3D" id="3.30.40.10">
    <property type="entry name" value="Zinc/RING finger domain, C3HC4 (zinc finger)"/>
    <property type="match status" value="1"/>
</dbReference>
<dbReference type="GO" id="GO:0008270">
    <property type="term" value="F:zinc ion binding"/>
    <property type="evidence" value="ECO:0007669"/>
    <property type="project" value="UniProtKB-KW"/>
</dbReference>
<dbReference type="SMART" id="SM00184">
    <property type="entry name" value="RING"/>
    <property type="match status" value="1"/>
</dbReference>
<evidence type="ECO:0000256" key="6">
    <source>
        <dbReference type="ARBA" id="ARBA00022692"/>
    </source>
</evidence>
<dbReference type="OMA" id="LYWWRID"/>
<evidence type="ECO:0000256" key="15">
    <source>
        <dbReference type="SAM" id="MobiDB-lite"/>
    </source>
</evidence>
<dbReference type="PANTHER" id="PTHR45768">
    <property type="entry name" value="E3 UBIQUITIN-PROTEIN LIGASE RNF13-LIKE"/>
    <property type="match status" value="1"/>
</dbReference>
<feature type="region of interest" description="Disordered" evidence="15">
    <location>
        <begin position="229"/>
        <end position="251"/>
    </location>
</feature>
<dbReference type="AlphaFoldDB" id="A0A087HHQ0"/>
<keyword evidence="5" id="KW-0808">Transferase</keyword>
<dbReference type="EMBL" id="CM002870">
    <property type="protein sequence ID" value="KFK41652.1"/>
    <property type="molecule type" value="Genomic_DNA"/>
</dbReference>
<dbReference type="Gramene" id="KFK41652">
    <property type="protein sequence ID" value="KFK41652"/>
    <property type="gene ID" value="AALP_AA2G155300"/>
</dbReference>
<dbReference type="PANTHER" id="PTHR45768:SF18">
    <property type="entry name" value="RING-H2 FINGER PROTEIN ATL47-RELATED"/>
    <property type="match status" value="1"/>
</dbReference>
<dbReference type="Proteomes" id="UP000029120">
    <property type="component" value="Chromosome 2"/>
</dbReference>
<feature type="domain" description="RING-type" evidence="17">
    <location>
        <begin position="125"/>
        <end position="167"/>
    </location>
</feature>
<organism evidence="18 19">
    <name type="scientific">Arabis alpina</name>
    <name type="common">Alpine rock-cress</name>
    <dbReference type="NCBI Taxonomy" id="50452"/>
    <lineage>
        <taxon>Eukaryota</taxon>
        <taxon>Viridiplantae</taxon>
        <taxon>Streptophyta</taxon>
        <taxon>Embryophyta</taxon>
        <taxon>Tracheophyta</taxon>
        <taxon>Spermatophyta</taxon>
        <taxon>Magnoliopsida</taxon>
        <taxon>eudicotyledons</taxon>
        <taxon>Gunneridae</taxon>
        <taxon>Pentapetalae</taxon>
        <taxon>rosids</taxon>
        <taxon>malvids</taxon>
        <taxon>Brassicales</taxon>
        <taxon>Brassicaceae</taxon>
        <taxon>Arabideae</taxon>
        <taxon>Arabis</taxon>
    </lineage>
</organism>
<evidence type="ECO:0000256" key="13">
    <source>
        <dbReference type="ARBA" id="ARBA00024209"/>
    </source>
</evidence>
<comment type="pathway">
    <text evidence="3">Protein modification; protein ubiquitination.</text>
</comment>
<comment type="catalytic activity">
    <reaction evidence="1">
        <text>S-ubiquitinyl-[E2 ubiquitin-conjugating enzyme]-L-cysteine + [acceptor protein]-L-lysine = [E2 ubiquitin-conjugating enzyme]-L-cysteine + N(6)-ubiquitinyl-[acceptor protein]-L-lysine.</text>
        <dbReference type="EC" id="2.3.2.27"/>
    </reaction>
</comment>
<dbReference type="GO" id="GO:0016567">
    <property type="term" value="P:protein ubiquitination"/>
    <property type="evidence" value="ECO:0007669"/>
    <property type="project" value="UniProtKB-UniPathway"/>
</dbReference>
<evidence type="ECO:0000313" key="19">
    <source>
        <dbReference type="Proteomes" id="UP000029120"/>
    </source>
</evidence>
<keyword evidence="6 16" id="KW-0812">Transmembrane</keyword>
<evidence type="ECO:0000256" key="10">
    <source>
        <dbReference type="ARBA" id="ARBA00022833"/>
    </source>
</evidence>
<keyword evidence="9" id="KW-0833">Ubl conjugation pathway</keyword>
<feature type="compositionally biased region" description="Low complexity" evidence="15">
    <location>
        <begin position="310"/>
        <end position="329"/>
    </location>
</feature>
<dbReference type="GO" id="GO:0061630">
    <property type="term" value="F:ubiquitin protein ligase activity"/>
    <property type="evidence" value="ECO:0007669"/>
    <property type="project" value="UniProtKB-EC"/>
</dbReference>
<feature type="region of interest" description="Disordered" evidence="15">
    <location>
        <begin position="306"/>
        <end position="329"/>
    </location>
</feature>
<dbReference type="SUPFAM" id="SSF57850">
    <property type="entry name" value="RING/U-box"/>
    <property type="match status" value="1"/>
</dbReference>
<keyword evidence="10" id="KW-0862">Zinc</keyword>
<name>A0A087HHQ0_ARAAL</name>
<proteinExistence type="inferred from homology"/>
<evidence type="ECO:0000256" key="1">
    <source>
        <dbReference type="ARBA" id="ARBA00000900"/>
    </source>
</evidence>
<sequence>MDNGNRSAAHSSMFGDLSTEEVTSKIILTAIIVLFMAVLFVLILHLYAKLYWWRIDQLQQQQQQHEQQENQISIAPPLVTTRRQRRRFIFVPGGQDGLSNTGLTSFELSSLPIVRQDSCKDGLECAICLSELVKGDKARLLPKCKHSFHVECIDMWFQSHSTCPICRNTVLCGTEKGSSKRVEQVLDNADVGGSGSSTNVNNDGLSQSVSNSSPEFPTNVLVWGRQDQVSTGNSNVGNQEDGTGNGNGASQSQEAVVLEINDSITRTQNVPSSSSSMRFIVEEEESKSPMTTRLRSLKRFLSRDKRVACSNSSGGSSSSSNAAASSVDP</sequence>